<dbReference type="EMBL" id="BK015528">
    <property type="protein sequence ID" value="DAE11230.1"/>
    <property type="molecule type" value="Genomic_DNA"/>
</dbReference>
<accession>A0A8S5PVZ2</accession>
<name>A0A8S5PVZ2_9CAUD</name>
<organism evidence="1">
    <name type="scientific">Myoviridae sp. ctaMv1</name>
    <dbReference type="NCBI Taxonomy" id="2825131"/>
    <lineage>
        <taxon>Viruses</taxon>
        <taxon>Duplodnaviria</taxon>
        <taxon>Heunggongvirae</taxon>
        <taxon>Uroviricota</taxon>
        <taxon>Caudoviricetes</taxon>
    </lineage>
</organism>
<sequence>MLSPPPSDGKGARGGVEYPCKARRRAYNRTLKLAVDELVVLGGDRACRDHLEGAAAVDTDYLACGHTRTLYEICAEGSYDFARRVEIETCRSIPELTDAEHLRDLRGSGNNRVEFIWIEEIPEIDKVGVGELACGCDGGVGGGVVVTVAVYEHIDCIAELSARDICADLAQGDGKQIKALEADSLVRSDKRAAALFQMNKVRLALDAGFGDERALGDDFEFLFIVARLAGYRAVVERVYDRSRRDYARQDIRLLHTLSDGAGDILGKEHGGVGGLEELVNNVAARSADLDIKALELALICVKSLERGAAVILRGVYLFECAGEIAGCVETFFKSDIIKSSHIILLSESEHEAHCFGGGVDVEHEIVVALCARLDSIRAVRCESRIADRRGVRTRIGHGDNTRELNARISAVYIHADAAEFCVRACRRNGIVCADRDGHARLESACRLES</sequence>
<reference evidence="1" key="1">
    <citation type="journal article" date="2021" name="Proc. Natl. Acad. Sci. U.S.A.">
        <title>A Catalog of Tens of Thousands of Viruses from Human Metagenomes Reveals Hidden Associations with Chronic Diseases.</title>
        <authorList>
            <person name="Tisza M.J."/>
            <person name="Buck C.B."/>
        </authorList>
    </citation>
    <scope>NUCLEOTIDE SEQUENCE</scope>
    <source>
        <strain evidence="1">CtaMv1</strain>
    </source>
</reference>
<evidence type="ECO:0000313" key="1">
    <source>
        <dbReference type="EMBL" id="DAE11230.1"/>
    </source>
</evidence>
<protein>
    <submittedName>
        <fullName evidence="1">Uncharacterized protein</fullName>
    </submittedName>
</protein>
<proteinExistence type="predicted"/>